<organism evidence="7 8">
    <name type="scientific">Desmophyllum pertusum</name>
    <dbReference type="NCBI Taxonomy" id="174260"/>
    <lineage>
        <taxon>Eukaryota</taxon>
        <taxon>Metazoa</taxon>
        <taxon>Cnidaria</taxon>
        <taxon>Anthozoa</taxon>
        <taxon>Hexacorallia</taxon>
        <taxon>Scleractinia</taxon>
        <taxon>Caryophylliina</taxon>
        <taxon>Caryophylliidae</taxon>
        <taxon>Desmophyllum</taxon>
    </lineage>
</organism>
<dbReference type="CDD" id="cd16650">
    <property type="entry name" value="SP-RING_PIAS-like"/>
    <property type="match status" value="1"/>
</dbReference>
<proteinExistence type="predicted"/>
<keyword evidence="3" id="KW-0862">Zinc</keyword>
<gene>
    <name evidence="7" type="primary">PIAS1_1</name>
    <name evidence="7" type="ORF">OS493_005462</name>
</gene>
<accession>A0A9W9YS99</accession>
<dbReference type="PANTHER" id="PTHR10782">
    <property type="entry name" value="ZINC FINGER MIZ DOMAIN-CONTAINING PROTEIN"/>
    <property type="match status" value="1"/>
</dbReference>
<protein>
    <submittedName>
        <fullName evidence="7">E3 SUMO-protein ligase pias1</fullName>
    </submittedName>
</protein>
<evidence type="ECO:0000256" key="3">
    <source>
        <dbReference type="ARBA" id="ARBA00022833"/>
    </source>
</evidence>
<evidence type="ECO:0000256" key="1">
    <source>
        <dbReference type="ARBA" id="ARBA00022723"/>
    </source>
</evidence>
<feature type="region of interest" description="Disordered" evidence="5">
    <location>
        <begin position="1"/>
        <end position="67"/>
    </location>
</feature>
<dbReference type="EMBL" id="MU827303">
    <property type="protein sequence ID" value="KAJ7365356.1"/>
    <property type="molecule type" value="Genomic_DNA"/>
</dbReference>
<evidence type="ECO:0000256" key="5">
    <source>
        <dbReference type="SAM" id="MobiDB-lite"/>
    </source>
</evidence>
<reference evidence="7" key="1">
    <citation type="submission" date="2023-01" db="EMBL/GenBank/DDBJ databases">
        <title>Genome assembly of the deep-sea coral Lophelia pertusa.</title>
        <authorList>
            <person name="Herrera S."/>
            <person name="Cordes E."/>
        </authorList>
    </citation>
    <scope>NUCLEOTIDE SEQUENCE</scope>
    <source>
        <strain evidence="7">USNM1676648</strain>
        <tissue evidence="7">Polyp</tissue>
    </source>
</reference>
<dbReference type="GO" id="GO:0000785">
    <property type="term" value="C:chromatin"/>
    <property type="evidence" value="ECO:0007669"/>
    <property type="project" value="TreeGrafter"/>
</dbReference>
<dbReference type="InterPro" id="IPR013083">
    <property type="entry name" value="Znf_RING/FYVE/PHD"/>
</dbReference>
<dbReference type="Proteomes" id="UP001163046">
    <property type="component" value="Unassembled WGS sequence"/>
</dbReference>
<dbReference type="PROSITE" id="PS51044">
    <property type="entry name" value="ZF_SP_RING"/>
    <property type="match status" value="1"/>
</dbReference>
<dbReference type="GO" id="GO:0016925">
    <property type="term" value="P:protein sumoylation"/>
    <property type="evidence" value="ECO:0007669"/>
    <property type="project" value="TreeGrafter"/>
</dbReference>
<comment type="caution">
    <text evidence="7">The sequence shown here is derived from an EMBL/GenBank/DDBJ whole genome shotgun (WGS) entry which is preliminary data.</text>
</comment>
<feature type="domain" description="SP-RING-type" evidence="6">
    <location>
        <begin position="186"/>
        <end position="269"/>
    </location>
</feature>
<keyword evidence="1" id="KW-0479">Metal-binding</keyword>
<dbReference type="Pfam" id="PF02891">
    <property type="entry name" value="zf-MIZ"/>
    <property type="match status" value="1"/>
</dbReference>
<evidence type="ECO:0000259" key="6">
    <source>
        <dbReference type="PROSITE" id="PS51044"/>
    </source>
</evidence>
<dbReference type="GO" id="GO:0061665">
    <property type="term" value="F:SUMO ligase activity"/>
    <property type="evidence" value="ECO:0007669"/>
    <property type="project" value="TreeGrafter"/>
</dbReference>
<dbReference type="AlphaFoldDB" id="A0A9W9YS99"/>
<name>A0A9W9YS99_9CNID</name>
<feature type="region of interest" description="Disordered" evidence="5">
    <location>
        <begin position="277"/>
        <end position="297"/>
    </location>
</feature>
<dbReference type="Gene3D" id="3.30.40.10">
    <property type="entry name" value="Zinc/RING finger domain, C3HC4 (zinc finger)"/>
    <property type="match status" value="1"/>
</dbReference>
<evidence type="ECO:0000256" key="2">
    <source>
        <dbReference type="ARBA" id="ARBA00022771"/>
    </source>
</evidence>
<dbReference type="PANTHER" id="PTHR10782:SF4">
    <property type="entry name" value="TONALLI, ISOFORM E"/>
    <property type="match status" value="1"/>
</dbReference>
<dbReference type="GO" id="GO:0008270">
    <property type="term" value="F:zinc ion binding"/>
    <property type="evidence" value="ECO:0007669"/>
    <property type="project" value="UniProtKB-KW"/>
</dbReference>
<sequence length="348" mass="39172">MPKERNSSHRDKDRETRSHRSSSHRREPGREAESQEHNRRHTRNRRQRRRPYHRETEPHSSTHIYFNGSDNVPSVSLHTDHVTLAANLSSLWEQREGSLFANCFEMMGRLRSNRPAHSAVQAGNLQQGTTARGQRARGVNHYNLATVPISVQKKSESWSGILETYKTASLVPAANTKARLLQSLVSHTEAKLDSIDISLLCPLTRSRMATPVRGRSCTHIHCFDGEAYLQLMWEKHVEKWKCPICKCLAPLSELVVDGFIMGILEAVPEDVKSVEFTPDGSWRKKKDPGSLSSINTSSVDCNSDQGNNVVIDLTFDTPDKVVQKKLSDADGNFGRDAQPLMIDLTESP</sequence>
<feature type="compositionally biased region" description="Basic residues" evidence="5">
    <location>
        <begin position="38"/>
        <end position="52"/>
    </location>
</feature>
<dbReference type="InterPro" id="IPR004181">
    <property type="entry name" value="Znf_MIZ"/>
</dbReference>
<feature type="compositionally biased region" description="Basic and acidic residues" evidence="5">
    <location>
        <begin position="1"/>
        <end position="37"/>
    </location>
</feature>
<evidence type="ECO:0000256" key="4">
    <source>
        <dbReference type="PROSITE-ProRule" id="PRU00452"/>
    </source>
</evidence>
<dbReference type="GO" id="GO:0016874">
    <property type="term" value="F:ligase activity"/>
    <property type="evidence" value="ECO:0007669"/>
    <property type="project" value="UniProtKB-KW"/>
</dbReference>
<dbReference type="OrthoDB" id="6510781at2759"/>
<evidence type="ECO:0000313" key="8">
    <source>
        <dbReference type="Proteomes" id="UP001163046"/>
    </source>
</evidence>
<keyword evidence="2 4" id="KW-0863">Zinc-finger</keyword>
<keyword evidence="8" id="KW-1185">Reference proteome</keyword>
<dbReference type="SUPFAM" id="SSF57850">
    <property type="entry name" value="RING/U-box"/>
    <property type="match status" value="1"/>
</dbReference>
<evidence type="ECO:0000313" key="7">
    <source>
        <dbReference type="EMBL" id="KAJ7365356.1"/>
    </source>
</evidence>
<keyword evidence="7" id="KW-0436">Ligase</keyword>